<dbReference type="InterPro" id="IPR034164">
    <property type="entry name" value="Pepsin-like_dom"/>
</dbReference>
<dbReference type="Gene3D" id="2.40.70.10">
    <property type="entry name" value="Acid Proteases"/>
    <property type="match status" value="2"/>
</dbReference>
<keyword evidence="4 7" id="KW-0378">Hydrolase</keyword>
<dbReference type="CDD" id="cd05471">
    <property type="entry name" value="pepsin_like"/>
    <property type="match status" value="1"/>
</dbReference>
<evidence type="ECO:0000256" key="4">
    <source>
        <dbReference type="ARBA" id="ARBA00022801"/>
    </source>
</evidence>
<accession>A0A5N5QUY3</accession>
<evidence type="ECO:0000313" key="10">
    <source>
        <dbReference type="EMBL" id="KAB5594986.1"/>
    </source>
</evidence>
<evidence type="ECO:0000256" key="6">
    <source>
        <dbReference type="PIRSR" id="PIRSR601461-2"/>
    </source>
</evidence>
<sequence>MILSISLVPLIVLGVSAAPSPAANPITIPLTRRQGLVRRDRDTEWLKAEGDWLKSKWSGDAKSKRASGVNALVNKGTDSSYYGSIAVGTPPVAFNVILDTGSSDLWLASSTCYTGCRNIPTFDASNSTTYKNLTTSFSIRYGSGQAAGELASDSVQMAGFQVTNQVFALADQVSANLLSNPISGLMGLGWSSIASSGATPMWQTLAKGSQWSEPVMSFFLTRFINVNGAASQEPGGEFMMGGTNSQLYTGDIDYVNIPTGRQSYWLIPLTGLTVNGASVLSGSVNAAIDTGTTLVGGPTDAISSIFAQIPNSQAGTGDLDGYYLYPCSTSVTITMTFSSRTWTINPADFLLMRASTSMCVGAFFALNLSGSAPSWIVGDTFLKNVYSVYRYNPPSVGFANLSSTALAQNTLGGTLPSATIGSSPVTATGSAANGVAGAPDAKHVAAMVGVGAGLLGAALF</sequence>
<dbReference type="PANTHER" id="PTHR47966">
    <property type="entry name" value="BETA-SITE APP-CLEAVING ENZYME, ISOFORM A-RELATED"/>
    <property type="match status" value="1"/>
</dbReference>
<feature type="active site" evidence="5">
    <location>
        <position position="99"/>
    </location>
</feature>
<dbReference type="PANTHER" id="PTHR47966:SF6">
    <property type="entry name" value="PEPTIDASE A1 DOMAIN-CONTAINING PROTEIN"/>
    <property type="match status" value="1"/>
</dbReference>
<feature type="domain" description="Peptidase A1" evidence="9">
    <location>
        <begin position="81"/>
        <end position="399"/>
    </location>
</feature>
<keyword evidence="11" id="KW-1185">Reference proteome</keyword>
<evidence type="ECO:0000259" key="9">
    <source>
        <dbReference type="PROSITE" id="PS51767"/>
    </source>
</evidence>
<evidence type="ECO:0000256" key="8">
    <source>
        <dbReference type="SAM" id="SignalP"/>
    </source>
</evidence>
<dbReference type="GO" id="GO:0006508">
    <property type="term" value="P:proteolysis"/>
    <property type="evidence" value="ECO:0007669"/>
    <property type="project" value="UniProtKB-KW"/>
</dbReference>
<name>A0A5N5QUY3_9AGAM</name>
<evidence type="ECO:0000256" key="7">
    <source>
        <dbReference type="RuleBase" id="RU000454"/>
    </source>
</evidence>
<protein>
    <submittedName>
        <fullName evidence="10">Lysosomal aspartic protease</fullName>
    </submittedName>
</protein>
<dbReference type="InterPro" id="IPR001969">
    <property type="entry name" value="Aspartic_peptidase_AS"/>
</dbReference>
<dbReference type="InterPro" id="IPR021109">
    <property type="entry name" value="Peptidase_aspartic_dom_sf"/>
</dbReference>
<comment type="similarity">
    <text evidence="1 7">Belongs to the peptidase A1 family.</text>
</comment>
<evidence type="ECO:0000256" key="5">
    <source>
        <dbReference type="PIRSR" id="PIRSR601461-1"/>
    </source>
</evidence>
<dbReference type="PROSITE" id="PS51767">
    <property type="entry name" value="PEPTIDASE_A1"/>
    <property type="match status" value="1"/>
</dbReference>
<dbReference type="FunFam" id="2.40.70.10:FF:000115">
    <property type="entry name" value="Lysosomal aspartic protease"/>
    <property type="match status" value="1"/>
</dbReference>
<gene>
    <name evidence="10" type="ORF">CTheo_1619</name>
</gene>
<evidence type="ECO:0000256" key="1">
    <source>
        <dbReference type="ARBA" id="ARBA00007447"/>
    </source>
</evidence>
<dbReference type="InterPro" id="IPR033121">
    <property type="entry name" value="PEPTIDASE_A1"/>
</dbReference>
<dbReference type="SUPFAM" id="SSF50630">
    <property type="entry name" value="Acid proteases"/>
    <property type="match status" value="1"/>
</dbReference>
<organism evidence="10 11">
    <name type="scientific">Ceratobasidium theobromae</name>
    <dbReference type="NCBI Taxonomy" id="1582974"/>
    <lineage>
        <taxon>Eukaryota</taxon>
        <taxon>Fungi</taxon>
        <taxon>Dikarya</taxon>
        <taxon>Basidiomycota</taxon>
        <taxon>Agaricomycotina</taxon>
        <taxon>Agaricomycetes</taxon>
        <taxon>Cantharellales</taxon>
        <taxon>Ceratobasidiaceae</taxon>
        <taxon>Ceratobasidium</taxon>
    </lineage>
</organism>
<evidence type="ECO:0000256" key="3">
    <source>
        <dbReference type="ARBA" id="ARBA00022750"/>
    </source>
</evidence>
<keyword evidence="6" id="KW-1015">Disulfide bond</keyword>
<proteinExistence type="inferred from homology"/>
<dbReference type="InterPro" id="IPR001461">
    <property type="entry name" value="Aspartic_peptidase_A1"/>
</dbReference>
<dbReference type="PRINTS" id="PR00792">
    <property type="entry name" value="PEPSIN"/>
</dbReference>
<dbReference type="Proteomes" id="UP000383932">
    <property type="component" value="Unassembled WGS sequence"/>
</dbReference>
<dbReference type="Pfam" id="PF00026">
    <property type="entry name" value="Asp"/>
    <property type="match status" value="1"/>
</dbReference>
<feature type="chain" id="PRO_5024408005" evidence="8">
    <location>
        <begin position="18"/>
        <end position="460"/>
    </location>
</feature>
<evidence type="ECO:0000313" key="11">
    <source>
        <dbReference type="Proteomes" id="UP000383932"/>
    </source>
</evidence>
<dbReference type="AlphaFoldDB" id="A0A5N5QUY3"/>
<feature type="disulfide bond" evidence="6">
    <location>
        <begin position="112"/>
        <end position="116"/>
    </location>
</feature>
<keyword evidence="2 7" id="KW-0645">Protease</keyword>
<feature type="signal peptide" evidence="8">
    <location>
        <begin position="1"/>
        <end position="17"/>
    </location>
</feature>
<dbReference type="EMBL" id="SSOP01000014">
    <property type="protein sequence ID" value="KAB5594986.1"/>
    <property type="molecule type" value="Genomic_DNA"/>
</dbReference>
<dbReference type="PROSITE" id="PS00141">
    <property type="entry name" value="ASP_PROTEASE"/>
    <property type="match status" value="1"/>
</dbReference>
<dbReference type="GO" id="GO:0004190">
    <property type="term" value="F:aspartic-type endopeptidase activity"/>
    <property type="evidence" value="ECO:0007669"/>
    <property type="project" value="UniProtKB-KW"/>
</dbReference>
<evidence type="ECO:0000256" key="2">
    <source>
        <dbReference type="ARBA" id="ARBA00022670"/>
    </source>
</evidence>
<keyword evidence="3 7" id="KW-0064">Aspartyl protease</keyword>
<reference evidence="10 11" key="1">
    <citation type="journal article" date="2019" name="Fungal Biol. Biotechnol.">
        <title>Draft genome sequence of fastidious pathogen Ceratobasidium theobromae, which causes vascular-streak dieback in Theobroma cacao.</title>
        <authorList>
            <person name="Ali S.S."/>
            <person name="Asman A."/>
            <person name="Shao J."/>
            <person name="Firmansyah A.P."/>
            <person name="Susilo A.W."/>
            <person name="Rosmana A."/>
            <person name="McMahon P."/>
            <person name="Junaid M."/>
            <person name="Guest D."/>
            <person name="Kheng T.Y."/>
            <person name="Meinhardt L.W."/>
            <person name="Bailey B.A."/>
        </authorList>
    </citation>
    <scope>NUCLEOTIDE SEQUENCE [LARGE SCALE GENOMIC DNA]</scope>
    <source>
        <strain evidence="10 11">CT2</strain>
    </source>
</reference>
<comment type="caution">
    <text evidence="10">The sequence shown here is derived from an EMBL/GenBank/DDBJ whole genome shotgun (WGS) entry which is preliminary data.</text>
</comment>
<feature type="active site" evidence="5">
    <location>
        <position position="289"/>
    </location>
</feature>
<keyword evidence="8" id="KW-0732">Signal</keyword>
<dbReference type="OrthoDB" id="771136at2759"/>